<evidence type="ECO:0000313" key="3">
    <source>
        <dbReference type="EMBL" id="SDT35379.1"/>
    </source>
</evidence>
<dbReference type="AlphaFoldDB" id="A0A1H1ZP36"/>
<keyword evidence="2" id="KW-1133">Transmembrane helix</keyword>
<organism evidence="3 4">
    <name type="scientific">Microlunatus soli</name>
    <dbReference type="NCBI Taxonomy" id="630515"/>
    <lineage>
        <taxon>Bacteria</taxon>
        <taxon>Bacillati</taxon>
        <taxon>Actinomycetota</taxon>
        <taxon>Actinomycetes</taxon>
        <taxon>Propionibacteriales</taxon>
        <taxon>Propionibacteriaceae</taxon>
        <taxon>Microlunatus</taxon>
    </lineage>
</organism>
<keyword evidence="2" id="KW-0472">Membrane</keyword>
<keyword evidence="4" id="KW-1185">Reference proteome</keyword>
<accession>A0A1H1ZP36</accession>
<reference evidence="3 4" key="1">
    <citation type="submission" date="2016-10" db="EMBL/GenBank/DDBJ databases">
        <authorList>
            <person name="de Groot N.N."/>
        </authorList>
    </citation>
    <scope>NUCLEOTIDE SEQUENCE [LARGE SCALE GENOMIC DNA]</scope>
    <source>
        <strain evidence="3 4">DSM 21800</strain>
    </source>
</reference>
<dbReference type="Proteomes" id="UP000199103">
    <property type="component" value="Chromosome I"/>
</dbReference>
<evidence type="ECO:0000313" key="4">
    <source>
        <dbReference type="Proteomes" id="UP000199103"/>
    </source>
</evidence>
<protein>
    <submittedName>
        <fullName evidence="3">Uncharacterized protein</fullName>
    </submittedName>
</protein>
<dbReference type="EMBL" id="LT629772">
    <property type="protein sequence ID" value="SDT35379.1"/>
    <property type="molecule type" value="Genomic_DNA"/>
</dbReference>
<dbReference type="RefSeq" id="WP_091529330.1">
    <property type="nucleotide sequence ID" value="NZ_LT629772.1"/>
</dbReference>
<evidence type="ECO:0000256" key="2">
    <source>
        <dbReference type="SAM" id="Phobius"/>
    </source>
</evidence>
<feature type="transmembrane region" description="Helical" evidence="2">
    <location>
        <begin position="102"/>
        <end position="125"/>
    </location>
</feature>
<name>A0A1H1ZP36_9ACTN</name>
<proteinExistence type="predicted"/>
<evidence type="ECO:0000256" key="1">
    <source>
        <dbReference type="SAM" id="MobiDB-lite"/>
    </source>
</evidence>
<feature type="region of interest" description="Disordered" evidence="1">
    <location>
        <begin position="1"/>
        <end position="69"/>
    </location>
</feature>
<keyword evidence="2" id="KW-0812">Transmembrane</keyword>
<feature type="compositionally biased region" description="Basic residues" evidence="1">
    <location>
        <begin position="27"/>
        <end position="36"/>
    </location>
</feature>
<sequence>MSAATIEAVSSAHGDKDRATRTAAPIRVRRPRRSRGSGRGAAPVGRSTTGVAAPRLVPGRSVPVDGRQATATACRDERVAAAGVRSVRQAATASWRLTNRGIAVVMITGAMLMAAAVTVITATALTVTSPDYTPAGHSAVAGR</sequence>
<gene>
    <name evidence="3" type="ORF">SAMN04489812_5349</name>
</gene>